<evidence type="ECO:0000313" key="3">
    <source>
        <dbReference type="EMBL" id="CBH97297.1"/>
    </source>
</evidence>
<evidence type="ECO:0000259" key="2">
    <source>
        <dbReference type="Pfam" id="PF00582"/>
    </source>
</evidence>
<dbReference type="CDD" id="cd00293">
    <property type="entry name" value="USP-like"/>
    <property type="match status" value="1"/>
</dbReference>
<dbReference type="PRINTS" id="PR01438">
    <property type="entry name" value="UNVRSLSTRESS"/>
</dbReference>
<evidence type="ECO:0000256" key="1">
    <source>
        <dbReference type="ARBA" id="ARBA00008791"/>
    </source>
</evidence>
<dbReference type="PANTHER" id="PTHR46268:SF6">
    <property type="entry name" value="UNIVERSAL STRESS PROTEIN UP12"/>
    <property type="match status" value="1"/>
</dbReference>
<name>E6PQU2_9ZZZZ</name>
<dbReference type="AlphaFoldDB" id="E6PQU2"/>
<reference evidence="3" key="1">
    <citation type="submission" date="2009-10" db="EMBL/GenBank/DDBJ databases">
        <title>Diversity of trophic interactions inside an arsenic-rich microbial ecosystem.</title>
        <authorList>
            <person name="Bertin P.N."/>
            <person name="Heinrich-Salmeron A."/>
            <person name="Pelletier E."/>
            <person name="Goulhen-Chollet F."/>
            <person name="Arsene-Ploetze F."/>
            <person name="Gallien S."/>
            <person name="Calteau A."/>
            <person name="Vallenet D."/>
            <person name="Casiot C."/>
            <person name="Chane-Woon-Ming B."/>
            <person name="Giloteaux L."/>
            <person name="Barakat M."/>
            <person name="Bonnefoy V."/>
            <person name="Bruneel O."/>
            <person name="Chandler M."/>
            <person name="Cleiss J."/>
            <person name="Duran R."/>
            <person name="Elbaz-Poulichet F."/>
            <person name="Fonknechten N."/>
            <person name="Lauga B."/>
            <person name="Mornico D."/>
            <person name="Ortet P."/>
            <person name="Schaeffer C."/>
            <person name="Siguier P."/>
            <person name="Alexander Thil Smith A."/>
            <person name="Van Dorsselaer A."/>
            <person name="Weissenbach J."/>
            <person name="Medigue C."/>
            <person name="Le Paslier D."/>
        </authorList>
    </citation>
    <scope>NUCLEOTIDE SEQUENCE</scope>
</reference>
<dbReference type="InterPro" id="IPR006016">
    <property type="entry name" value="UspA"/>
</dbReference>
<protein>
    <submittedName>
        <fullName evidence="3">Putative universal stress protein family UspA (Modular protein)</fullName>
    </submittedName>
</protein>
<dbReference type="Pfam" id="PF00582">
    <property type="entry name" value="Usp"/>
    <property type="match status" value="1"/>
</dbReference>
<accession>E6PQU2</accession>
<comment type="caution">
    <text evidence="3">The sequence shown here is derived from an EMBL/GenBank/DDBJ whole genome shotgun (WGS) entry which is preliminary data.</text>
</comment>
<dbReference type="SUPFAM" id="SSF52402">
    <property type="entry name" value="Adenine nucleotide alpha hydrolases-like"/>
    <property type="match status" value="1"/>
</dbReference>
<dbReference type="InterPro" id="IPR006015">
    <property type="entry name" value="Universal_stress_UspA"/>
</dbReference>
<sequence length="186" mass="19941">MELRPAGLTQIKGEACPCAQTSHIRRFTSRAAKPKPNAMYTHIFVAIDSSQVSDVALRHAIGLAKDQGAQLHIAHVIDILDMTWAMPDILDTYREQGQILLNRALDLARQASVPATTSLLETGVVGNRPAEVLTQRAQEVSADLVVLGSHGYRGLSHFFLGSVAEGVARLSRAPVLIVHGSGSSSN</sequence>
<proteinExistence type="inferred from homology"/>
<organism evidence="3">
    <name type="scientific">mine drainage metagenome</name>
    <dbReference type="NCBI Taxonomy" id="410659"/>
    <lineage>
        <taxon>unclassified sequences</taxon>
        <taxon>metagenomes</taxon>
        <taxon>ecological metagenomes</taxon>
    </lineage>
</organism>
<gene>
    <name evidence="3" type="ORF">CARN2_2769</name>
</gene>
<dbReference type="InterPro" id="IPR014729">
    <property type="entry name" value="Rossmann-like_a/b/a_fold"/>
</dbReference>
<feature type="domain" description="UspA" evidence="2">
    <location>
        <begin position="39"/>
        <end position="179"/>
    </location>
</feature>
<dbReference type="PANTHER" id="PTHR46268">
    <property type="entry name" value="STRESS RESPONSE PROTEIN NHAX"/>
    <property type="match status" value="1"/>
</dbReference>
<dbReference type="EMBL" id="CABM01000042">
    <property type="protein sequence ID" value="CBH97297.1"/>
    <property type="molecule type" value="Genomic_DNA"/>
</dbReference>
<comment type="similarity">
    <text evidence="1">Belongs to the universal stress protein A family.</text>
</comment>
<dbReference type="Gene3D" id="3.40.50.620">
    <property type="entry name" value="HUPs"/>
    <property type="match status" value="1"/>
</dbReference>